<proteinExistence type="predicted"/>
<reference evidence="5" key="1">
    <citation type="submission" date="2016-11" db="EMBL/GenBank/DDBJ databases">
        <authorList>
            <person name="Varghese N."/>
            <person name="Submissions S."/>
        </authorList>
    </citation>
    <scope>NUCLEOTIDE SEQUENCE [LARGE SCALE GENOMIC DNA]</scope>
    <source>
        <strain evidence="5">DSM 10349</strain>
    </source>
</reference>
<dbReference type="Proteomes" id="UP000183997">
    <property type="component" value="Unassembled WGS sequence"/>
</dbReference>
<keyword evidence="5" id="KW-1185">Reference proteome</keyword>
<dbReference type="EMBL" id="FRAR01000021">
    <property type="protein sequence ID" value="SHK70500.1"/>
    <property type="molecule type" value="Genomic_DNA"/>
</dbReference>
<evidence type="ECO:0000259" key="3">
    <source>
        <dbReference type="Pfam" id="PF23750"/>
    </source>
</evidence>
<feature type="region of interest" description="Disordered" evidence="1">
    <location>
        <begin position="260"/>
        <end position="316"/>
    </location>
</feature>
<evidence type="ECO:0000313" key="4">
    <source>
        <dbReference type="EMBL" id="SHK70500.1"/>
    </source>
</evidence>
<keyword evidence="2" id="KW-1133">Transmembrane helix</keyword>
<gene>
    <name evidence="4" type="ORF">SAMN02745123_02826</name>
</gene>
<dbReference type="STRING" id="1121421.SAMN02745123_02826"/>
<evidence type="ECO:0000313" key="5">
    <source>
        <dbReference type="Proteomes" id="UP000183997"/>
    </source>
</evidence>
<organism evidence="4 5">
    <name type="scientific">Desulforamulus aeronauticus DSM 10349</name>
    <dbReference type="NCBI Taxonomy" id="1121421"/>
    <lineage>
        <taxon>Bacteria</taxon>
        <taxon>Bacillati</taxon>
        <taxon>Bacillota</taxon>
        <taxon>Clostridia</taxon>
        <taxon>Eubacteriales</taxon>
        <taxon>Peptococcaceae</taxon>
        <taxon>Desulforamulus</taxon>
    </lineage>
</organism>
<dbReference type="RefSeq" id="WP_072915566.1">
    <property type="nucleotide sequence ID" value="NZ_FRAR01000021.1"/>
</dbReference>
<dbReference type="OrthoDB" id="1786585at2"/>
<keyword evidence="2" id="KW-0812">Transmembrane</keyword>
<dbReference type="Pfam" id="PF23750">
    <property type="entry name" value="RsgI_M"/>
    <property type="match status" value="1"/>
</dbReference>
<feature type="domain" description="Anti-sigma factor RsgI-like middle" evidence="3">
    <location>
        <begin position="82"/>
        <end position="212"/>
    </location>
</feature>
<keyword evidence="2" id="KW-0472">Membrane</keyword>
<dbReference type="AlphaFoldDB" id="A0A1M6UN24"/>
<evidence type="ECO:0000256" key="1">
    <source>
        <dbReference type="SAM" id="MobiDB-lite"/>
    </source>
</evidence>
<feature type="transmembrane region" description="Helical" evidence="2">
    <location>
        <begin position="55"/>
        <end position="75"/>
    </location>
</feature>
<accession>A0A1M6UN24</accession>
<name>A0A1M6UN24_9FIRM</name>
<dbReference type="InterPro" id="IPR055431">
    <property type="entry name" value="RsgI_M"/>
</dbReference>
<evidence type="ECO:0000256" key="2">
    <source>
        <dbReference type="SAM" id="Phobius"/>
    </source>
</evidence>
<protein>
    <recommendedName>
        <fullName evidence="3">Anti-sigma factor RsgI-like middle domain-containing protein</fullName>
    </recommendedName>
</protein>
<sequence length="316" mass="34553">MAKVKAVVMTHRENYKNVLVYTEDGQYLTTHIKPAPPVGSTVYVKPPALLAKPKMLAVAAAVLLILFTGLIPNFAPTPAAAAYINLAWQPEFGLWVDAEGKVTQTNIVGQPDNDFATTLKGQDLYAALGKLLQYSLEQDYLEKQTMVIGTLIKINEQNLPHITEQQLKDFLYDQLEKQGYQGSLVVTSQPQGMIQAAEKAGMPLGKYAVYEECKQQNQPVKLDLLKQQDVPTALSQAGVKAGDVFGHHYMEVKGHLQNQQGHMEKGTMMPGASDQTPMHSPQGPMNHHSMPDSSSSGSSPHTDPAQGGHMGMNRHN</sequence>